<keyword evidence="2" id="KW-1185">Reference proteome</keyword>
<comment type="caution">
    <text evidence="1">The sequence shown here is derived from an EMBL/GenBank/DDBJ whole genome shotgun (WGS) entry which is preliminary data.</text>
</comment>
<evidence type="ECO:0000313" key="2">
    <source>
        <dbReference type="Proteomes" id="UP001555342"/>
    </source>
</evidence>
<accession>A0ABV3NP52</accession>
<dbReference type="EMBL" id="JBFMVT010000002">
    <property type="protein sequence ID" value="MEW7311304.1"/>
    <property type="molecule type" value="Genomic_DNA"/>
</dbReference>
<sequence>MNEMDGKFCNPQGRNFQRWDMIDVSIWKLHSDDAENYWGQPYLYLYKDSFIKFHKTLIFTYAQQAKIPALLLASVAWQEAGGKPDDLKPQVLLFRQLIDYFHKNNDYSNKVSIGVVAMQIRVVAETLGIDPRTLSTTQQLQISQCLQTDSFNLKIVAMHLYNLIKHDYPNADTLNLTDEQLILVGARYNRGVERKKDDFIQAISLDAKDPRRNYISYGLAILKRREHIKKLLGIS</sequence>
<evidence type="ECO:0000313" key="1">
    <source>
        <dbReference type="EMBL" id="MEW7311304.1"/>
    </source>
</evidence>
<name>A0ABV3NP52_9ENTR</name>
<reference evidence="1 2" key="1">
    <citation type="submission" date="2024-07" db="EMBL/GenBank/DDBJ databases">
        <authorList>
            <person name="Wang L."/>
        </authorList>
    </citation>
    <scope>NUCLEOTIDE SEQUENCE [LARGE SCALE GENOMIC DNA]</scope>
    <source>
        <strain evidence="1 2">WL359</strain>
    </source>
</reference>
<proteinExistence type="predicted"/>
<evidence type="ECO:0008006" key="3">
    <source>
        <dbReference type="Google" id="ProtNLM"/>
    </source>
</evidence>
<gene>
    <name evidence="1" type="ORF">AB1E22_00990</name>
</gene>
<dbReference type="Proteomes" id="UP001555342">
    <property type="component" value="Unassembled WGS sequence"/>
</dbReference>
<dbReference type="RefSeq" id="WP_367593661.1">
    <property type="nucleotide sequence ID" value="NZ_JBFMVT010000002.1"/>
</dbReference>
<protein>
    <recommendedName>
        <fullName evidence="3">Transglycosylase SLT domain-containing protein</fullName>
    </recommendedName>
</protein>
<organism evidence="1 2">
    <name type="scientific">Buttiauxella gaviniae</name>
    <dbReference type="NCBI Taxonomy" id="82990"/>
    <lineage>
        <taxon>Bacteria</taxon>
        <taxon>Pseudomonadati</taxon>
        <taxon>Pseudomonadota</taxon>
        <taxon>Gammaproteobacteria</taxon>
        <taxon>Enterobacterales</taxon>
        <taxon>Enterobacteriaceae</taxon>
        <taxon>Buttiauxella</taxon>
    </lineage>
</organism>